<reference evidence="1 2" key="1">
    <citation type="journal article" date="2024" name="Genome Biol. Evol.">
        <title>Chromosome-level genome assembly of the viviparous eelpout Zoarces viviparus.</title>
        <authorList>
            <person name="Fuhrmann N."/>
            <person name="Brasseur M.V."/>
            <person name="Bakowski C.E."/>
            <person name="Podsiadlowski L."/>
            <person name="Prost S."/>
            <person name="Krehenwinkel H."/>
            <person name="Mayer C."/>
        </authorList>
    </citation>
    <scope>NUCLEOTIDE SEQUENCE [LARGE SCALE GENOMIC DNA]</scope>
    <source>
        <strain evidence="1">NO-MEL_2022_Ind0_liver</strain>
    </source>
</reference>
<dbReference type="AlphaFoldDB" id="A0AAW1G7I4"/>
<accession>A0AAW1G7I4</accession>
<protein>
    <submittedName>
        <fullName evidence="1">Uncharacterized protein</fullName>
    </submittedName>
</protein>
<keyword evidence="2" id="KW-1185">Reference proteome</keyword>
<dbReference type="EMBL" id="JBCEZU010000001">
    <property type="protein sequence ID" value="KAK9543260.1"/>
    <property type="molecule type" value="Genomic_DNA"/>
</dbReference>
<evidence type="ECO:0000313" key="2">
    <source>
        <dbReference type="Proteomes" id="UP001488805"/>
    </source>
</evidence>
<gene>
    <name evidence="1" type="ORF">VZT92_001052</name>
</gene>
<dbReference type="Proteomes" id="UP001488805">
    <property type="component" value="Unassembled WGS sequence"/>
</dbReference>
<name>A0AAW1G7I4_ZOAVI</name>
<comment type="caution">
    <text evidence="1">The sequence shown here is derived from an EMBL/GenBank/DDBJ whole genome shotgun (WGS) entry which is preliminary data.</text>
</comment>
<sequence>MLINAQLNFLHLYVDSPHIHITSPFKHPVSGVIATAGLAHPQFTKAMYNRGETYLEYMQDLAGKMVCPFQLRIEQVLLFDGGVVLPRFAARDALVHDKVKDLFINNLVILPYKLGPDGECFLDIMHDVLEFLVGSLSNLYSTHADLVGYEASWRAFQYELAFEEIFYGNPLNTTDRQLSTSLGTSSGNPNSVTNRRGFIELAPYNSTSAGEVPPPLLHWTWDQLQV</sequence>
<organism evidence="1 2">
    <name type="scientific">Zoarces viviparus</name>
    <name type="common">Viviparous eelpout</name>
    <name type="synonym">Blennius viviparus</name>
    <dbReference type="NCBI Taxonomy" id="48416"/>
    <lineage>
        <taxon>Eukaryota</taxon>
        <taxon>Metazoa</taxon>
        <taxon>Chordata</taxon>
        <taxon>Craniata</taxon>
        <taxon>Vertebrata</taxon>
        <taxon>Euteleostomi</taxon>
        <taxon>Actinopterygii</taxon>
        <taxon>Neopterygii</taxon>
        <taxon>Teleostei</taxon>
        <taxon>Neoteleostei</taxon>
        <taxon>Acanthomorphata</taxon>
        <taxon>Eupercaria</taxon>
        <taxon>Perciformes</taxon>
        <taxon>Cottioidei</taxon>
        <taxon>Zoarcales</taxon>
        <taxon>Zoarcidae</taxon>
        <taxon>Zoarcinae</taxon>
        <taxon>Zoarces</taxon>
    </lineage>
</organism>
<evidence type="ECO:0000313" key="1">
    <source>
        <dbReference type="EMBL" id="KAK9543260.1"/>
    </source>
</evidence>
<proteinExistence type="predicted"/>